<protein>
    <submittedName>
        <fullName evidence="2">PucR family transcriptional regulator</fullName>
    </submittedName>
</protein>
<dbReference type="InterPro" id="IPR051448">
    <property type="entry name" value="CdaR-like_regulators"/>
</dbReference>
<comment type="caution">
    <text evidence="2">The sequence shown here is derived from an EMBL/GenBank/DDBJ whole genome shotgun (WGS) entry which is preliminary data.</text>
</comment>
<feature type="domain" description="PucR C-terminal helix-turn-helix" evidence="1">
    <location>
        <begin position="233"/>
        <end position="290"/>
    </location>
</feature>
<dbReference type="Proteomes" id="UP001595279">
    <property type="component" value="Unassembled WGS sequence"/>
</dbReference>
<accession>A0ABV7CT12</accession>
<dbReference type="InterPro" id="IPR009057">
    <property type="entry name" value="Homeodomain-like_sf"/>
</dbReference>
<proteinExistence type="predicted"/>
<dbReference type="Gene3D" id="1.10.10.2840">
    <property type="entry name" value="PucR C-terminal helix-turn-helix domain"/>
    <property type="match status" value="1"/>
</dbReference>
<evidence type="ECO:0000313" key="2">
    <source>
        <dbReference type="EMBL" id="MFC3039536.1"/>
    </source>
</evidence>
<dbReference type="InterPro" id="IPR042070">
    <property type="entry name" value="PucR_C-HTH_sf"/>
</dbReference>
<evidence type="ECO:0000259" key="1">
    <source>
        <dbReference type="Pfam" id="PF13556"/>
    </source>
</evidence>
<dbReference type="Pfam" id="PF13556">
    <property type="entry name" value="HTH_30"/>
    <property type="match status" value="1"/>
</dbReference>
<keyword evidence="3" id="KW-1185">Reference proteome</keyword>
<dbReference type="PANTHER" id="PTHR33744:SF15">
    <property type="entry name" value="CARBOHYDRATE DIACID REGULATOR"/>
    <property type="match status" value="1"/>
</dbReference>
<dbReference type="InterPro" id="IPR025736">
    <property type="entry name" value="PucR_C-HTH_dom"/>
</dbReference>
<organism evidence="2 3">
    <name type="scientific">Virgibacillus xinjiangensis</name>
    <dbReference type="NCBI Taxonomy" id="393090"/>
    <lineage>
        <taxon>Bacteria</taxon>
        <taxon>Bacillati</taxon>
        <taxon>Bacillota</taxon>
        <taxon>Bacilli</taxon>
        <taxon>Bacillales</taxon>
        <taxon>Bacillaceae</taxon>
        <taxon>Virgibacillus</taxon>
    </lineage>
</organism>
<dbReference type="RefSeq" id="WP_390269168.1">
    <property type="nucleotide sequence ID" value="NZ_JBHRSA010000014.1"/>
</dbReference>
<reference evidence="3" key="1">
    <citation type="journal article" date="2019" name="Int. J. Syst. Evol. Microbiol.">
        <title>The Global Catalogue of Microorganisms (GCM) 10K type strain sequencing project: providing services to taxonomists for standard genome sequencing and annotation.</title>
        <authorList>
            <consortium name="The Broad Institute Genomics Platform"/>
            <consortium name="The Broad Institute Genome Sequencing Center for Infectious Disease"/>
            <person name="Wu L."/>
            <person name="Ma J."/>
        </authorList>
    </citation>
    <scope>NUCLEOTIDE SEQUENCE [LARGE SCALE GENOMIC DNA]</scope>
    <source>
        <strain evidence="3">KCTC 13128</strain>
    </source>
</reference>
<dbReference type="EMBL" id="JBHRSA010000014">
    <property type="protein sequence ID" value="MFC3039536.1"/>
    <property type="molecule type" value="Genomic_DNA"/>
</dbReference>
<evidence type="ECO:0000313" key="3">
    <source>
        <dbReference type="Proteomes" id="UP001595279"/>
    </source>
</evidence>
<dbReference type="SUPFAM" id="SSF46689">
    <property type="entry name" value="Homeodomain-like"/>
    <property type="match status" value="1"/>
</dbReference>
<dbReference type="PANTHER" id="PTHR33744">
    <property type="entry name" value="CARBOHYDRATE DIACID REGULATOR"/>
    <property type="match status" value="1"/>
</dbReference>
<gene>
    <name evidence="2" type="ORF">ACFOGI_04675</name>
</gene>
<sequence>MLDQLKKIFPSLTHYEEMAELPEADYQWYQTQEGDVIGICREELTDKDTDLLAAFLRPFDIRFPLMTETERQWKRHIDGLSTEHTVSPYRFVYFSIQKDRVEPRLFREAIHQSLARPVPILWKNEQEGILIEEGLVPAEDSVSYEQIIDVLMSDLYVKINFFIGPYVKETKDAGAYYGFLMNHAPSVLPYSDGSVLTFTDSIPYLLIDGADREFLCKMPALMLREFADDEEMLSTVRIFIESNMNVSVAAKQLFMHRNSLQYRLDKFISRTGIDIRQFHQAVSVYLALLARN</sequence>
<name>A0ABV7CT12_9BACI</name>